<dbReference type="KEGG" id="vg:80033973"/>
<proteinExistence type="predicted"/>
<name>A0A3G2KI79_9CAUD</name>
<reference evidence="1 2" key="1">
    <citation type="submission" date="2018-09" db="EMBL/GenBank/DDBJ databases">
        <authorList>
            <person name="Zack K."/>
            <person name="Stoner T.H."/>
            <person name="Garlena R.A."/>
            <person name="Russell D.A."/>
            <person name="Pope W.H."/>
            <person name="Jacobs-Sera D."/>
            <person name="Hatfull G.F."/>
        </authorList>
    </citation>
    <scope>NUCLEOTIDE SEQUENCE [LARGE SCALE GENOMIC DNA]</scope>
</reference>
<gene>
    <name evidence="1" type="primary">48</name>
    <name evidence="1" type="ORF">PBI_NANDITA_48</name>
</gene>
<evidence type="ECO:0000313" key="2">
    <source>
        <dbReference type="Proteomes" id="UP000267628"/>
    </source>
</evidence>
<dbReference type="RefSeq" id="YP_010760876.1">
    <property type="nucleotide sequence ID" value="NC_073588.1"/>
</dbReference>
<sequence length="178" mass="19264">MTEQPVETEQAFLGNVPRRPYPPSLVQMDLAEREAASDGVFALGSDLPIRVFTADQPLPGTPGADLMLTAEQHAQSAVMALSCGELDEGIAWLQSALAFAQNHRHAEEAGLAHPTITTLEELDALPCESVIRDAEGHVLERWGEPEENLWVTVMVKDYISRGDIALPATVLLDPEAGQ</sequence>
<evidence type="ECO:0000313" key="1">
    <source>
        <dbReference type="EMBL" id="AYN58667.1"/>
    </source>
</evidence>
<keyword evidence="2" id="KW-1185">Reference proteome</keyword>
<dbReference type="Proteomes" id="UP000267628">
    <property type="component" value="Segment"/>
</dbReference>
<accession>A0A3G2KI79</accession>
<dbReference type="EMBL" id="MH834621">
    <property type="protein sequence ID" value="AYN58667.1"/>
    <property type="molecule type" value="Genomic_DNA"/>
</dbReference>
<organism evidence="1 2">
    <name type="scientific">Arthrobacter phage Nandita</name>
    <dbReference type="NCBI Taxonomy" id="2419963"/>
    <lineage>
        <taxon>Viruses</taxon>
        <taxon>Duplodnaviria</taxon>
        <taxon>Heunggongvirae</taxon>
        <taxon>Uroviricota</taxon>
        <taxon>Caudoviricetes</taxon>
        <taxon>Daemsvirinae</taxon>
        <taxon>Nanditavirus</taxon>
        <taxon>Nanditavirus nandita</taxon>
    </lineage>
</organism>
<protein>
    <submittedName>
        <fullName evidence="1">Uncharacterized protein</fullName>
    </submittedName>
</protein>
<dbReference type="GeneID" id="80033973"/>